<dbReference type="PANTHER" id="PTHR24220:SF685">
    <property type="entry name" value="ABC TRANSPORTER RELATED"/>
    <property type="match status" value="1"/>
</dbReference>
<dbReference type="Pfam" id="PF00005">
    <property type="entry name" value="ABC_tran"/>
    <property type="match status" value="1"/>
</dbReference>
<dbReference type="OrthoDB" id="9802264at2"/>
<dbReference type="GO" id="GO:0005886">
    <property type="term" value="C:plasma membrane"/>
    <property type="evidence" value="ECO:0007669"/>
    <property type="project" value="TreeGrafter"/>
</dbReference>
<dbReference type="PROSITE" id="PS00211">
    <property type="entry name" value="ABC_TRANSPORTER_1"/>
    <property type="match status" value="1"/>
</dbReference>
<keyword evidence="1" id="KW-0813">Transport</keyword>
<dbReference type="PROSITE" id="PS50893">
    <property type="entry name" value="ABC_TRANSPORTER_2"/>
    <property type="match status" value="1"/>
</dbReference>
<protein>
    <submittedName>
        <fullName evidence="5">Putative phosphonates import ATP-binding protein</fullName>
    </submittedName>
</protein>
<evidence type="ECO:0000313" key="6">
    <source>
        <dbReference type="Proteomes" id="UP000008190"/>
    </source>
</evidence>
<dbReference type="InterPro" id="IPR017911">
    <property type="entry name" value="MacB-like_ATP-bd"/>
</dbReference>
<accession>H6QZ90</accession>
<evidence type="ECO:0000256" key="2">
    <source>
        <dbReference type="ARBA" id="ARBA00022741"/>
    </source>
</evidence>
<name>H6QZ90_NOCCG</name>
<dbReference type="SMART" id="SM00382">
    <property type="entry name" value="AAA"/>
    <property type="match status" value="1"/>
</dbReference>
<dbReference type="InterPro" id="IPR003439">
    <property type="entry name" value="ABC_transporter-like_ATP-bd"/>
</dbReference>
<dbReference type="Gene3D" id="3.40.50.300">
    <property type="entry name" value="P-loop containing nucleotide triphosphate hydrolases"/>
    <property type="match status" value="1"/>
</dbReference>
<organism evidence="5 6">
    <name type="scientific">Nocardia cyriacigeorgica (strain GUH-2)</name>
    <dbReference type="NCBI Taxonomy" id="1127134"/>
    <lineage>
        <taxon>Bacteria</taxon>
        <taxon>Bacillati</taxon>
        <taxon>Actinomycetota</taxon>
        <taxon>Actinomycetes</taxon>
        <taxon>Mycobacteriales</taxon>
        <taxon>Nocardiaceae</taxon>
        <taxon>Nocardia</taxon>
    </lineage>
</organism>
<dbReference type="GO" id="GO:0022857">
    <property type="term" value="F:transmembrane transporter activity"/>
    <property type="evidence" value="ECO:0007669"/>
    <property type="project" value="TreeGrafter"/>
</dbReference>
<dbReference type="AlphaFoldDB" id="H6QZ90"/>
<dbReference type="eggNOG" id="COG1136">
    <property type="taxonomic scope" value="Bacteria"/>
</dbReference>
<evidence type="ECO:0000313" key="5">
    <source>
        <dbReference type="EMBL" id="CCF62844.1"/>
    </source>
</evidence>
<keyword evidence="6" id="KW-1185">Reference proteome</keyword>
<dbReference type="InterPro" id="IPR015854">
    <property type="entry name" value="ABC_transpr_LolD-like"/>
</dbReference>
<dbReference type="PANTHER" id="PTHR24220">
    <property type="entry name" value="IMPORT ATP-BINDING PROTEIN"/>
    <property type="match status" value="1"/>
</dbReference>
<gene>
    <name evidence="5" type="ordered locus">NOCYR_2062</name>
</gene>
<proteinExistence type="predicted"/>
<dbReference type="GO" id="GO:0005524">
    <property type="term" value="F:ATP binding"/>
    <property type="evidence" value="ECO:0007669"/>
    <property type="project" value="UniProtKB-KW"/>
</dbReference>
<evidence type="ECO:0000256" key="3">
    <source>
        <dbReference type="ARBA" id="ARBA00022840"/>
    </source>
</evidence>
<keyword evidence="3 5" id="KW-0067">ATP-binding</keyword>
<dbReference type="RefSeq" id="WP_014350307.1">
    <property type="nucleotide sequence ID" value="NC_016887.1"/>
</dbReference>
<evidence type="ECO:0000256" key="1">
    <source>
        <dbReference type="ARBA" id="ARBA00022448"/>
    </source>
</evidence>
<dbReference type="EMBL" id="FO082843">
    <property type="protein sequence ID" value="CCF62844.1"/>
    <property type="molecule type" value="Genomic_DNA"/>
</dbReference>
<dbReference type="Proteomes" id="UP000008190">
    <property type="component" value="Chromosome"/>
</dbReference>
<sequence>MTTGLSVDDVTLTYPDGADRITALDRVSLDVPAGTIAAVTGPSGSGKSSLLAVVSTLIRPDSGQVRLDTASGRVDLAALSRRDAAAMRRSSIGIVFQQANLVPALTAVEQLEAMGHLGQRWYSSTARRRRTHTRAMELLDSVGLAAHAGKRPAQLSGGQRQRVNIARALMNEPALLVIDEPTSALDSERGAAVIDLILEMVRTHRAPTVLVTHDRTHLSRMDAVYRMVDGRLDTMFTNTRPGEIVLA</sequence>
<evidence type="ECO:0000259" key="4">
    <source>
        <dbReference type="PROSITE" id="PS50893"/>
    </source>
</evidence>
<dbReference type="HOGENOM" id="CLU_000604_1_22_11"/>
<dbReference type="InterPro" id="IPR003593">
    <property type="entry name" value="AAA+_ATPase"/>
</dbReference>
<dbReference type="STRING" id="1127134.NOCYR_2062"/>
<dbReference type="CDD" id="cd03255">
    <property type="entry name" value="ABC_MJ0796_LolCDE_FtsE"/>
    <property type="match status" value="1"/>
</dbReference>
<dbReference type="SUPFAM" id="SSF52540">
    <property type="entry name" value="P-loop containing nucleoside triphosphate hydrolases"/>
    <property type="match status" value="1"/>
</dbReference>
<dbReference type="InterPro" id="IPR017871">
    <property type="entry name" value="ABC_transporter-like_CS"/>
</dbReference>
<keyword evidence="2" id="KW-0547">Nucleotide-binding</keyword>
<dbReference type="InterPro" id="IPR027417">
    <property type="entry name" value="P-loop_NTPase"/>
</dbReference>
<feature type="domain" description="ABC transporter" evidence="4">
    <location>
        <begin position="5"/>
        <end position="247"/>
    </location>
</feature>
<dbReference type="KEGG" id="ncy:NOCYR_2062"/>
<dbReference type="GO" id="GO:0016887">
    <property type="term" value="F:ATP hydrolysis activity"/>
    <property type="evidence" value="ECO:0007669"/>
    <property type="project" value="InterPro"/>
</dbReference>
<reference evidence="5 6" key="1">
    <citation type="journal article" date="2012" name="J. Bacteriol.">
        <title>Genome sequence of the human- and animal-pathogenic strain Nocardia cyriacigeorgica GUH-2.</title>
        <authorList>
            <person name="Zoropogui A."/>
            <person name="Pujic P."/>
            <person name="Normand P."/>
            <person name="Barbe V."/>
            <person name="Beaman B."/>
            <person name="Beaman L."/>
            <person name="Boiron P."/>
            <person name="Colinon C."/>
            <person name="Deredjian A."/>
            <person name="Graindorge A."/>
            <person name="Mangenot S."/>
            <person name="Nazaret S."/>
            <person name="Neto M."/>
            <person name="Petit S."/>
            <person name="Roche D."/>
            <person name="Vallenet D."/>
            <person name="Rodriguez-Nava V."/>
            <person name="Richard Y."/>
            <person name="Cournoyer B."/>
            <person name="Blaha D."/>
        </authorList>
    </citation>
    <scope>NUCLEOTIDE SEQUENCE [LARGE SCALE GENOMIC DNA]</scope>
    <source>
        <strain evidence="5 6">GUH-2</strain>
    </source>
</reference>